<dbReference type="Pfam" id="PF00782">
    <property type="entry name" value="DSPc"/>
    <property type="match status" value="1"/>
</dbReference>
<feature type="domain" description="Tyrosine specific protein phosphatases" evidence="1">
    <location>
        <begin position="1"/>
        <end position="68"/>
    </location>
</feature>
<dbReference type="InterPro" id="IPR016130">
    <property type="entry name" value="Tyr_Pase_AS"/>
</dbReference>
<dbReference type="PROSITE" id="PS50056">
    <property type="entry name" value="TYR_PHOSPHATASE_2"/>
    <property type="match status" value="1"/>
</dbReference>
<name>A0A075AN63_ROZAC</name>
<dbReference type="Gene3D" id="3.90.190.10">
    <property type="entry name" value="Protein tyrosine phosphatase superfamily"/>
    <property type="match status" value="1"/>
</dbReference>
<dbReference type="InterPro" id="IPR050561">
    <property type="entry name" value="PTP"/>
</dbReference>
<dbReference type="OrthoDB" id="2017893at2759"/>
<dbReference type="InterPro" id="IPR029021">
    <property type="entry name" value="Prot-tyrosine_phosphatase-like"/>
</dbReference>
<evidence type="ECO:0000259" key="1">
    <source>
        <dbReference type="PROSITE" id="PS50056"/>
    </source>
</evidence>
<dbReference type="InterPro" id="IPR000387">
    <property type="entry name" value="Tyr_Pase_dom"/>
</dbReference>
<accession>A0A075AN63</accession>
<gene>
    <name evidence="2" type="ORF">O9G_001090</name>
</gene>
<protein>
    <submittedName>
        <fullName evidence="2">Protein-tyrosine phosphatase domain-containing protein</fullName>
    </submittedName>
</protein>
<reference evidence="2 3" key="1">
    <citation type="journal article" date="2013" name="Curr. Biol.">
        <title>Shared signatures of parasitism and phylogenomics unite Cryptomycota and microsporidia.</title>
        <authorList>
            <person name="James T.Y."/>
            <person name="Pelin A."/>
            <person name="Bonen L."/>
            <person name="Ahrendt S."/>
            <person name="Sain D."/>
            <person name="Corradi N."/>
            <person name="Stajich J.E."/>
        </authorList>
    </citation>
    <scope>NUCLEOTIDE SEQUENCE [LARGE SCALE GENOMIC DNA]</scope>
    <source>
        <strain evidence="2 3">CSF55</strain>
    </source>
</reference>
<sequence length="380" mass="43046">MLNIVQIMDDEICKNQKKVAVHCHAGLGRTGVAIASYLVYSNKINAGVAIQQVRAKRPKALLTNKQCEFIQEFQTFLGQLRLTFPIGTQKIEYSDFLKRQKMILRGKEAIKYKSIPKFLELFVNRIFKETDLGFKNIDDFLVLSKGIDISDERSLLNNQDFKFIEIAKPIKLFTIIDSWLRSLDVNEDYRCFYELLLAIYSKAFQMNDANTSEVILKIPFIKCCWVIFKALSNDCLFPCLTSSKDLLSAEACSISFALRDRYSILCPDSLVEVHWLGKLGAENHFNSPSTESNTFKIYTKRPDLFTSSGTLGLASGYSAAGICEGVLKLYVAKLVNGVLGNEKGDGRLEEYGIEVIIGAYFWFSTSGGLDMWRIGKEYIY</sequence>
<keyword evidence="3" id="KW-1185">Reference proteome</keyword>
<dbReference type="AlphaFoldDB" id="A0A075AN63"/>
<organism evidence="2 3">
    <name type="scientific">Rozella allomycis (strain CSF55)</name>
    <dbReference type="NCBI Taxonomy" id="988480"/>
    <lineage>
        <taxon>Eukaryota</taxon>
        <taxon>Fungi</taxon>
        <taxon>Fungi incertae sedis</taxon>
        <taxon>Cryptomycota</taxon>
        <taxon>Cryptomycota incertae sedis</taxon>
        <taxon>Rozella</taxon>
    </lineage>
</organism>
<dbReference type="STRING" id="988480.A0A075AN63"/>
<dbReference type="PANTHER" id="PTHR23339">
    <property type="entry name" value="TYROSINE SPECIFIC PROTEIN PHOSPHATASE AND DUAL SPECIFICITY PROTEIN PHOSPHATASE"/>
    <property type="match status" value="1"/>
</dbReference>
<evidence type="ECO:0000313" key="3">
    <source>
        <dbReference type="Proteomes" id="UP000030755"/>
    </source>
</evidence>
<dbReference type="EMBL" id="KE561300">
    <property type="protein sequence ID" value="EPZ31178.1"/>
    <property type="molecule type" value="Genomic_DNA"/>
</dbReference>
<dbReference type="FunFam" id="3.90.190.10:FF:000157">
    <property type="entry name" value="Protein-tyrosine phosphatase"/>
    <property type="match status" value="1"/>
</dbReference>
<proteinExistence type="predicted"/>
<dbReference type="Proteomes" id="UP000030755">
    <property type="component" value="Unassembled WGS sequence"/>
</dbReference>
<evidence type="ECO:0000313" key="2">
    <source>
        <dbReference type="EMBL" id="EPZ31178.1"/>
    </source>
</evidence>
<dbReference type="HOGENOM" id="CLU_727915_0_0_1"/>
<dbReference type="InterPro" id="IPR000340">
    <property type="entry name" value="Dual-sp_phosphatase_cat-dom"/>
</dbReference>
<dbReference type="PROSITE" id="PS00383">
    <property type="entry name" value="TYR_PHOSPHATASE_1"/>
    <property type="match status" value="1"/>
</dbReference>
<dbReference type="SUPFAM" id="SSF52799">
    <property type="entry name" value="(Phosphotyrosine protein) phosphatases II"/>
    <property type="match status" value="1"/>
</dbReference>